<proteinExistence type="predicted"/>
<gene>
    <name evidence="1" type="ORF">ACOC_LOCUS6099</name>
</gene>
<organism evidence="3">
    <name type="scientific">Angiostrongylus costaricensis</name>
    <name type="common">Nematode worm</name>
    <dbReference type="NCBI Taxonomy" id="334426"/>
    <lineage>
        <taxon>Eukaryota</taxon>
        <taxon>Metazoa</taxon>
        <taxon>Ecdysozoa</taxon>
        <taxon>Nematoda</taxon>
        <taxon>Chromadorea</taxon>
        <taxon>Rhabditida</taxon>
        <taxon>Rhabditina</taxon>
        <taxon>Rhabditomorpha</taxon>
        <taxon>Strongyloidea</taxon>
        <taxon>Metastrongylidae</taxon>
        <taxon>Angiostrongylus</taxon>
    </lineage>
</organism>
<protein>
    <submittedName>
        <fullName evidence="1 3">Uncharacterized protein</fullName>
    </submittedName>
</protein>
<evidence type="ECO:0000313" key="3">
    <source>
        <dbReference type="WBParaSite" id="ACOC_0000609801-mRNA-1"/>
    </source>
</evidence>
<dbReference type="AlphaFoldDB" id="A0A0R3PMH8"/>
<dbReference type="WBParaSite" id="ACOC_0000609801-mRNA-1">
    <property type="protein sequence ID" value="ACOC_0000609801-mRNA-1"/>
    <property type="gene ID" value="ACOC_0000609801"/>
</dbReference>
<reference evidence="3" key="1">
    <citation type="submission" date="2017-02" db="UniProtKB">
        <authorList>
            <consortium name="WormBaseParasite"/>
        </authorList>
    </citation>
    <scope>IDENTIFICATION</scope>
</reference>
<keyword evidence="2" id="KW-1185">Reference proteome</keyword>
<name>A0A0R3PMH8_ANGCS</name>
<sequence>MKKIKEKCHEDKETKTYKPTLKINNVNQEQEYPAPRETIVVEIQSKSPHPQSQQSTILPTGEIAVVNTTTE</sequence>
<evidence type="ECO:0000313" key="2">
    <source>
        <dbReference type="Proteomes" id="UP000267027"/>
    </source>
</evidence>
<reference evidence="1 2" key="2">
    <citation type="submission" date="2018-11" db="EMBL/GenBank/DDBJ databases">
        <authorList>
            <consortium name="Pathogen Informatics"/>
        </authorList>
    </citation>
    <scope>NUCLEOTIDE SEQUENCE [LARGE SCALE GENOMIC DNA]</scope>
    <source>
        <strain evidence="1 2">Costa Rica</strain>
    </source>
</reference>
<dbReference type="EMBL" id="UYYA01003919">
    <property type="protein sequence ID" value="VDM57684.1"/>
    <property type="molecule type" value="Genomic_DNA"/>
</dbReference>
<evidence type="ECO:0000313" key="1">
    <source>
        <dbReference type="EMBL" id="VDM57684.1"/>
    </source>
</evidence>
<dbReference type="Proteomes" id="UP000267027">
    <property type="component" value="Unassembled WGS sequence"/>
</dbReference>
<accession>A0A0R3PMH8</accession>